<dbReference type="AlphaFoldDB" id="I3EIU2"/>
<feature type="compositionally biased region" description="Polar residues" evidence="2">
    <location>
        <begin position="60"/>
        <end position="81"/>
    </location>
</feature>
<protein>
    <recommendedName>
        <fullName evidence="3">GATA-type domain-containing protein</fullName>
    </recommendedName>
</protein>
<dbReference type="GO" id="GO:0006355">
    <property type="term" value="P:regulation of DNA-templated transcription"/>
    <property type="evidence" value="ECO:0007669"/>
    <property type="project" value="InterPro"/>
</dbReference>
<dbReference type="InterPro" id="IPR000679">
    <property type="entry name" value="Znf_GATA"/>
</dbReference>
<keyword evidence="1" id="KW-0863">Zinc-finger</keyword>
<feature type="region of interest" description="Disordered" evidence="2">
    <location>
        <begin position="60"/>
        <end position="93"/>
    </location>
</feature>
<evidence type="ECO:0000256" key="2">
    <source>
        <dbReference type="SAM" id="MobiDB-lite"/>
    </source>
</evidence>
<dbReference type="HOGENOM" id="CLU_013840_0_0_1"/>
<keyword evidence="5" id="KW-1185">Reference proteome</keyword>
<feature type="domain" description="GATA-type" evidence="3">
    <location>
        <begin position="435"/>
        <end position="465"/>
    </location>
</feature>
<evidence type="ECO:0000313" key="5">
    <source>
        <dbReference type="Proteomes" id="UP000002872"/>
    </source>
</evidence>
<sequence>MKQLRKKCIIFGLMFIISIEIVICGGFEPMHKKNSSKTDNLSISGTPLLSDMFNNYSSVSSDNTNQLMQTDDQPLDLSNPNKRPHDTDNNTQNSNAIKRAHYMGMNNSSMHIIPKTIIDLTSESASKMPLKETSELTTFTTINPLKVDSNSNLVITSTLYFCAAENQFIIRNYTSYIESFENVLVLNYSGMSKYEAVNQKKYIITKNWKSDNETDIWTMIKSVDMRFLLLKSVFKNMLNTSFFNDYSLTNPLWYDRFLNDLVYYIKSHGQPTIHWNNLATSLHNNKRTEALGDIWINKEVSLYCCCSGINSQMVLEGGEKDIQLKKKLNAILLIPEVYEDFYKMPQNIVDNFVKEIKVEIMNRDKKNKRNNIIGSANDLKIEQLPDLKWIMKYLIHTVQKNEASAEEAYNEIKQIKLHGDNVNLIGDSNAIEVYNFVCNKVGIFYKYHGVAYKLYQKQKGAIRNRTRLIHINNMHEIRAHNKLLGDGSLNAQQLFISIAQIKNINEIENIGSTHVIDIDDIKHTDIFTENNILLSIKDHYHVQFVDNEWHTVTMIHLPYYIHRQKNGTIINYQFHTIKDIITHLKSAFNIRECGRPRVIKTADNDIFDIKRKNSICRTGRIYPFKYNKMDKTWSLITDDSDLNKTVQTIESENCNVVFYYIKEDIKKAEFCFAQFVYSSEVKNNVKDDNMEKTRIPLFLSKFMVSGAVLGPYDKNSISYHVFKLGEYKDLVPIDYTEIYTPPFFKTNSSSSRIQINDSRSSVIERHMKENDLNYAIKHYYSDFFIRNSTDFYEDPHCYYMNIQSEINNATGDINITWNTRFYESVYEYTTYKFDSKIRDERSHVGAINQPAHASFIDMLQRKNPSLNTALYGHCFYKTHAEVDYKTSAVFCLTMKDLLEKMNAYLMDINTKDEIIDPISGTVLNKKDYDPRFILKDISSAIQDSKLQEIRQSDEGIISIRDNNHNSCKYGIHYDILNNLIKTYPISRELRLQQLENYQKKLKSVSKPKNITLKKHFSYNHSFITYAT</sequence>
<accession>I3EIU2</accession>
<dbReference type="OMA" id="GDINITW"/>
<name>I3EIU2_NEMP3</name>
<evidence type="ECO:0000313" key="4">
    <source>
        <dbReference type="EMBL" id="EIJ89139.1"/>
    </source>
</evidence>
<keyword evidence="1" id="KW-0479">Metal-binding</keyword>
<dbReference type="PROSITE" id="PS50114">
    <property type="entry name" value="GATA_ZN_FINGER_2"/>
    <property type="match status" value="1"/>
</dbReference>
<evidence type="ECO:0000259" key="3">
    <source>
        <dbReference type="PROSITE" id="PS50114"/>
    </source>
</evidence>
<dbReference type="GO" id="GO:0043565">
    <property type="term" value="F:sequence-specific DNA binding"/>
    <property type="evidence" value="ECO:0007669"/>
    <property type="project" value="InterPro"/>
</dbReference>
<reference evidence="4" key="1">
    <citation type="submission" date="2011-01" db="EMBL/GenBank/DDBJ databases">
        <title>The Genome Sequence of Nematocida parisii strain ERTm3.</title>
        <authorList>
            <consortium name="The Broad Institute Genome Sequencing Platform"/>
            <consortium name="The Broad Institute Genome Sequencing Center for Infectious Disease"/>
            <person name="Cuomo C."/>
            <person name="Troemel E."/>
            <person name="Young S.K."/>
            <person name="Zeng Q."/>
            <person name="Gargeya S."/>
            <person name="Fitzgerald M."/>
            <person name="Haas B."/>
            <person name="Abouelleil A."/>
            <person name="Alvarado L."/>
            <person name="Arachchi H.M."/>
            <person name="Berlin A."/>
            <person name="Chapman S.B."/>
            <person name="Gearin G."/>
            <person name="Goldberg J."/>
            <person name="Griggs A."/>
            <person name="Gujja S."/>
            <person name="Hansen M."/>
            <person name="Heiman D."/>
            <person name="Howarth C."/>
            <person name="Larimer J."/>
            <person name="Lui A."/>
            <person name="MacDonald P.J.P."/>
            <person name="McCowen C."/>
            <person name="Montmayeur A."/>
            <person name="Murphy C."/>
            <person name="Neiman D."/>
            <person name="Pearson M."/>
            <person name="Priest M."/>
            <person name="Roberts A."/>
            <person name="Saif S."/>
            <person name="Shea T."/>
            <person name="Sisk P."/>
            <person name="Stolte C."/>
            <person name="Sykes S."/>
            <person name="Wortman J."/>
            <person name="Nusbaum C."/>
            <person name="Birren B."/>
        </authorList>
    </citation>
    <scope>NUCLEOTIDE SEQUENCE</scope>
    <source>
        <strain evidence="4">ERTm3</strain>
    </source>
</reference>
<proteinExistence type="predicted"/>
<dbReference type="VEuPathDB" id="MicrosporidiaDB:NEQG_00958"/>
<organism evidence="4 5">
    <name type="scientific">Nematocida parisii (strain ERTm3)</name>
    <name type="common">Nematode killer fungus</name>
    <dbReference type="NCBI Taxonomy" id="935791"/>
    <lineage>
        <taxon>Eukaryota</taxon>
        <taxon>Fungi</taxon>
        <taxon>Fungi incertae sedis</taxon>
        <taxon>Microsporidia</taxon>
        <taxon>Nematocida</taxon>
    </lineage>
</organism>
<gene>
    <name evidence="4" type="ORF">NEQG_00958</name>
</gene>
<dbReference type="EMBL" id="GL870877">
    <property type="protein sequence ID" value="EIJ89139.1"/>
    <property type="molecule type" value="Genomic_DNA"/>
</dbReference>
<dbReference type="GO" id="GO:0008270">
    <property type="term" value="F:zinc ion binding"/>
    <property type="evidence" value="ECO:0007669"/>
    <property type="project" value="UniProtKB-KW"/>
</dbReference>
<dbReference type="InParanoid" id="I3EIU2"/>
<evidence type="ECO:0000256" key="1">
    <source>
        <dbReference type="PROSITE-ProRule" id="PRU00094"/>
    </source>
</evidence>
<keyword evidence="1" id="KW-0862">Zinc</keyword>
<dbReference type="OrthoDB" id="10346819at2759"/>
<dbReference type="Proteomes" id="UP000002872">
    <property type="component" value="Unassembled WGS sequence"/>
</dbReference>